<dbReference type="SUPFAM" id="SSF56784">
    <property type="entry name" value="HAD-like"/>
    <property type="match status" value="1"/>
</dbReference>
<keyword evidence="2" id="KW-1185">Reference proteome</keyword>
<name>A0A8J3LP25_9ACTN</name>
<organism evidence="1 2">
    <name type="scientific">Planosporangium flavigriseum</name>
    <dbReference type="NCBI Taxonomy" id="373681"/>
    <lineage>
        <taxon>Bacteria</taxon>
        <taxon>Bacillati</taxon>
        <taxon>Actinomycetota</taxon>
        <taxon>Actinomycetes</taxon>
        <taxon>Micromonosporales</taxon>
        <taxon>Micromonosporaceae</taxon>
        <taxon>Planosporangium</taxon>
    </lineage>
</organism>
<dbReference type="EMBL" id="BONU01000067">
    <property type="protein sequence ID" value="GIG76658.1"/>
    <property type="molecule type" value="Genomic_DNA"/>
</dbReference>
<dbReference type="InterPro" id="IPR023214">
    <property type="entry name" value="HAD_sf"/>
</dbReference>
<gene>
    <name evidence="1" type="ORF">Pfl04_50620</name>
</gene>
<dbReference type="AlphaFoldDB" id="A0A8J3LP25"/>
<evidence type="ECO:0000313" key="1">
    <source>
        <dbReference type="EMBL" id="GIG76658.1"/>
    </source>
</evidence>
<evidence type="ECO:0008006" key="3">
    <source>
        <dbReference type="Google" id="ProtNLM"/>
    </source>
</evidence>
<protein>
    <recommendedName>
        <fullName evidence="3">Phosphoserine phosphatase</fullName>
    </recommendedName>
</protein>
<comment type="caution">
    <text evidence="1">The sequence shown here is derived from an EMBL/GenBank/DDBJ whole genome shotgun (WGS) entry which is preliminary data.</text>
</comment>
<proteinExistence type="predicted"/>
<dbReference type="InterPro" id="IPR036412">
    <property type="entry name" value="HAD-like_sf"/>
</dbReference>
<accession>A0A8J3LP25</accession>
<reference evidence="1" key="1">
    <citation type="submission" date="2021-01" db="EMBL/GenBank/DDBJ databases">
        <title>Whole genome shotgun sequence of Planosporangium flavigriseum NBRC 105377.</title>
        <authorList>
            <person name="Komaki H."/>
            <person name="Tamura T."/>
        </authorList>
    </citation>
    <scope>NUCLEOTIDE SEQUENCE</scope>
    <source>
        <strain evidence="1">NBRC 105377</strain>
    </source>
</reference>
<evidence type="ECO:0000313" key="2">
    <source>
        <dbReference type="Proteomes" id="UP000653674"/>
    </source>
</evidence>
<dbReference type="Gene3D" id="3.40.50.1000">
    <property type="entry name" value="HAD superfamily/HAD-like"/>
    <property type="match status" value="1"/>
</dbReference>
<dbReference type="RefSeq" id="WP_203981635.1">
    <property type="nucleotide sequence ID" value="NZ_BAAAQJ010000029.1"/>
</dbReference>
<sequence length="225" mass="24705">MTKLHVFDMDGTLLRGSATIEICRHIGHLAAARAIEDGWARGEIDDIEFWDRCMPLWCDLTDADIDRAFHAGEWIEGVAEVLADIAARGEYSAVITQSPQFFVDRMLHWGATTVHGAAVELGGKPGPEWLLSVEDKVRITKSLIDRYGLTTADCVAYGDSTSDVGIFQYLPYTVAVNGNPAIRDLAVASYEGWDLREAYAIGRALLSGRRPAREVKESSVCSGRS</sequence>
<dbReference type="Pfam" id="PF12710">
    <property type="entry name" value="HAD"/>
    <property type="match status" value="1"/>
</dbReference>
<dbReference type="Proteomes" id="UP000653674">
    <property type="component" value="Unassembled WGS sequence"/>
</dbReference>